<accession>A0A0F9YLW7</accession>
<keyword evidence="1" id="KW-1133">Transmembrane helix</keyword>
<keyword evidence="1" id="KW-0472">Membrane</keyword>
<reference evidence="2" key="1">
    <citation type="journal article" date="2015" name="Nature">
        <title>Complex archaea that bridge the gap between prokaryotes and eukaryotes.</title>
        <authorList>
            <person name="Spang A."/>
            <person name="Saw J.H."/>
            <person name="Jorgensen S.L."/>
            <person name="Zaremba-Niedzwiedzka K."/>
            <person name="Martijn J."/>
            <person name="Lind A.E."/>
            <person name="van Eijk R."/>
            <person name="Schleper C."/>
            <person name="Guy L."/>
            <person name="Ettema T.J."/>
        </authorList>
    </citation>
    <scope>NUCLEOTIDE SEQUENCE</scope>
</reference>
<protein>
    <submittedName>
        <fullName evidence="2">Uncharacterized protein</fullName>
    </submittedName>
</protein>
<keyword evidence="1" id="KW-0812">Transmembrane</keyword>
<feature type="transmembrane region" description="Helical" evidence="1">
    <location>
        <begin position="12"/>
        <end position="37"/>
    </location>
</feature>
<dbReference type="AlphaFoldDB" id="A0A0F9YLW7"/>
<dbReference type="EMBL" id="LAZR01000018">
    <property type="protein sequence ID" value="KKO05639.1"/>
    <property type="molecule type" value="Genomic_DNA"/>
</dbReference>
<sequence>MAHHDEDFKDESGFLSIILGVVVLVSMSALPATIGWIQAFSG</sequence>
<name>A0A0F9YLW7_9ZZZZ</name>
<comment type="caution">
    <text evidence="2">The sequence shown here is derived from an EMBL/GenBank/DDBJ whole genome shotgun (WGS) entry which is preliminary data.</text>
</comment>
<evidence type="ECO:0000313" key="2">
    <source>
        <dbReference type="EMBL" id="KKO05639.1"/>
    </source>
</evidence>
<evidence type="ECO:0000256" key="1">
    <source>
        <dbReference type="SAM" id="Phobius"/>
    </source>
</evidence>
<gene>
    <name evidence="2" type="ORF">LCGC14_0072790</name>
</gene>
<organism evidence="2">
    <name type="scientific">marine sediment metagenome</name>
    <dbReference type="NCBI Taxonomy" id="412755"/>
    <lineage>
        <taxon>unclassified sequences</taxon>
        <taxon>metagenomes</taxon>
        <taxon>ecological metagenomes</taxon>
    </lineage>
</organism>
<proteinExistence type="predicted"/>